<accession>A0A3P7RHQ1</accession>
<organism evidence="2 3">
    <name type="scientific">Gongylonema pulchrum</name>
    <dbReference type="NCBI Taxonomy" id="637853"/>
    <lineage>
        <taxon>Eukaryota</taxon>
        <taxon>Metazoa</taxon>
        <taxon>Ecdysozoa</taxon>
        <taxon>Nematoda</taxon>
        <taxon>Chromadorea</taxon>
        <taxon>Rhabditida</taxon>
        <taxon>Spirurina</taxon>
        <taxon>Spiruromorpha</taxon>
        <taxon>Spiruroidea</taxon>
        <taxon>Gongylonematidae</taxon>
        <taxon>Gongylonema</taxon>
    </lineage>
</organism>
<feature type="compositionally biased region" description="Basic and acidic residues" evidence="1">
    <location>
        <begin position="70"/>
        <end position="83"/>
    </location>
</feature>
<keyword evidence="3" id="KW-1185">Reference proteome</keyword>
<dbReference type="AlphaFoldDB" id="A0A3P7RHQ1"/>
<evidence type="ECO:0000256" key="1">
    <source>
        <dbReference type="SAM" id="MobiDB-lite"/>
    </source>
</evidence>
<dbReference type="EMBL" id="UYRT01095333">
    <property type="protein sequence ID" value="VDN40189.1"/>
    <property type="molecule type" value="Genomic_DNA"/>
</dbReference>
<evidence type="ECO:0000313" key="2">
    <source>
        <dbReference type="EMBL" id="VDN40189.1"/>
    </source>
</evidence>
<feature type="region of interest" description="Disordered" evidence="1">
    <location>
        <begin position="62"/>
        <end position="95"/>
    </location>
</feature>
<evidence type="ECO:0000313" key="3">
    <source>
        <dbReference type="Proteomes" id="UP000271098"/>
    </source>
</evidence>
<reference evidence="2 3" key="1">
    <citation type="submission" date="2018-11" db="EMBL/GenBank/DDBJ databases">
        <authorList>
            <consortium name="Pathogen Informatics"/>
        </authorList>
    </citation>
    <scope>NUCLEOTIDE SEQUENCE [LARGE SCALE GENOMIC DNA]</scope>
</reference>
<proteinExistence type="predicted"/>
<sequence>METPAASFRCQVKRFSMPKKITNKTIKLLDECDYNVRLTLKSTNDLYWSEVTVKEDDFVHFYPKSLPNADPDKKQQDGKRTPDVQDTQADENHAADLLKTSVDQMQYWIEALQEMSTKLREQEKLQGAEGKDSEKIRANAAVEDEDGFAPSIQPTRIRDACGLAGLPIRPATGGAVPHSQFHDSSNSNGYGLTPEQQQCGLATSNWATLPYFHCPDAAAQQNAQMFVCFISKF</sequence>
<protein>
    <submittedName>
        <fullName evidence="2">Uncharacterized protein</fullName>
    </submittedName>
</protein>
<name>A0A3P7RHQ1_9BILA</name>
<dbReference type="Proteomes" id="UP000271098">
    <property type="component" value="Unassembled WGS sequence"/>
</dbReference>
<gene>
    <name evidence="2" type="ORF">GPUH_LOCUS22542</name>
</gene>